<feature type="transmembrane region" description="Helical" evidence="1">
    <location>
        <begin position="221"/>
        <end position="242"/>
    </location>
</feature>
<gene>
    <name evidence="2" type="ORF">CUN48_05605</name>
</gene>
<dbReference type="Pfam" id="PF04474">
    <property type="entry name" value="DUF554"/>
    <property type="match status" value="1"/>
</dbReference>
<dbReference type="PANTHER" id="PTHR36111">
    <property type="entry name" value="INNER MEMBRANE PROTEIN-RELATED"/>
    <property type="match status" value="1"/>
</dbReference>
<keyword evidence="1" id="KW-0812">Transmembrane</keyword>
<dbReference type="Proteomes" id="UP000230790">
    <property type="component" value="Unassembled WGS sequence"/>
</dbReference>
<dbReference type="PANTHER" id="PTHR36111:SF2">
    <property type="entry name" value="INNER MEMBRANE PROTEIN"/>
    <property type="match status" value="1"/>
</dbReference>
<feature type="transmembrane region" description="Helical" evidence="1">
    <location>
        <begin position="151"/>
        <end position="182"/>
    </location>
</feature>
<dbReference type="EMBL" id="PGTN01000026">
    <property type="protein sequence ID" value="PJF48047.1"/>
    <property type="molecule type" value="Genomic_DNA"/>
</dbReference>
<dbReference type="InterPro" id="IPR007563">
    <property type="entry name" value="DUF554"/>
</dbReference>
<proteinExistence type="predicted"/>
<feature type="transmembrane region" description="Helical" evidence="1">
    <location>
        <begin position="6"/>
        <end position="25"/>
    </location>
</feature>
<keyword evidence="1" id="KW-0472">Membrane</keyword>
<evidence type="ECO:0000313" key="2">
    <source>
        <dbReference type="EMBL" id="PJF48047.1"/>
    </source>
</evidence>
<feature type="transmembrane region" description="Helical" evidence="1">
    <location>
        <begin position="194"/>
        <end position="215"/>
    </location>
</feature>
<keyword evidence="1" id="KW-1133">Transmembrane helix</keyword>
<protein>
    <submittedName>
        <fullName evidence="2">DUF554 domain-containing protein</fullName>
    </submittedName>
</protein>
<organism evidence="2 3">
    <name type="scientific">Candidatus Thermofonsia Clade 3 bacterium</name>
    <dbReference type="NCBI Taxonomy" id="2364212"/>
    <lineage>
        <taxon>Bacteria</taxon>
        <taxon>Bacillati</taxon>
        <taxon>Chloroflexota</taxon>
        <taxon>Candidatus Thermofontia</taxon>
        <taxon>Candidatus Thermofonsia Clade 3</taxon>
    </lineage>
</organism>
<dbReference type="AlphaFoldDB" id="A0A2M8QE19"/>
<name>A0A2M8QE19_9CHLR</name>
<sequence length="246" mass="25273">MVGTILNVVTVLVGTALGVTLGNRLSARMRETVLIGLGLSTAGYAVLNIVDAMAEQQNVPFKFIVILLSMLIGGVVGELMDVDGALHRLGAALERRFAKSEDAEHTARFIRGYVAASLVFCVGPMTILGSIQDGLNGDYSLLAIKSTLDGFAALAFAASLGVGVGFSIITIVVVQGGIALLAGQLQSWFTSPMLAVLSATGALLIIGISLTLLGLKQIRLANYLPALVIGPAIVAALGALGLPGFV</sequence>
<evidence type="ECO:0000313" key="3">
    <source>
        <dbReference type="Proteomes" id="UP000230790"/>
    </source>
</evidence>
<feature type="transmembrane region" description="Helical" evidence="1">
    <location>
        <begin position="60"/>
        <end position="80"/>
    </location>
</feature>
<feature type="transmembrane region" description="Helical" evidence="1">
    <location>
        <begin position="109"/>
        <end position="131"/>
    </location>
</feature>
<feature type="transmembrane region" description="Helical" evidence="1">
    <location>
        <begin position="32"/>
        <end position="54"/>
    </location>
</feature>
<reference evidence="2 3" key="1">
    <citation type="submission" date="2017-11" db="EMBL/GenBank/DDBJ databases">
        <title>Evolution of Phototrophy in the Chloroflexi Phylum Driven by Horizontal Gene Transfer.</title>
        <authorList>
            <person name="Ward L.M."/>
            <person name="Hemp J."/>
            <person name="Shih P.M."/>
            <person name="Mcglynn S.E."/>
            <person name="Fischer W."/>
        </authorList>
    </citation>
    <scope>NUCLEOTIDE SEQUENCE [LARGE SCALE GENOMIC DNA]</scope>
    <source>
        <strain evidence="2">JP3_7</strain>
    </source>
</reference>
<accession>A0A2M8QE19</accession>
<comment type="caution">
    <text evidence="2">The sequence shown here is derived from an EMBL/GenBank/DDBJ whole genome shotgun (WGS) entry which is preliminary data.</text>
</comment>
<evidence type="ECO:0000256" key="1">
    <source>
        <dbReference type="SAM" id="Phobius"/>
    </source>
</evidence>